<dbReference type="EMBL" id="BMCJ01000001">
    <property type="protein sequence ID" value="GGC79203.1"/>
    <property type="molecule type" value="Genomic_DNA"/>
</dbReference>
<evidence type="ECO:0000313" key="2">
    <source>
        <dbReference type="EMBL" id="GGC79203.1"/>
    </source>
</evidence>
<proteinExistence type="predicted"/>
<accession>A0ABQ1NJZ6</accession>
<keyword evidence="1" id="KW-0472">Membrane</keyword>
<evidence type="ECO:0000313" key="3">
    <source>
        <dbReference type="Proteomes" id="UP000619534"/>
    </source>
</evidence>
<keyword evidence="1" id="KW-0812">Transmembrane</keyword>
<dbReference type="RefSeq" id="WP_062445411.1">
    <property type="nucleotide sequence ID" value="NZ_BMCJ01000001.1"/>
</dbReference>
<evidence type="ECO:0000256" key="1">
    <source>
        <dbReference type="SAM" id="Phobius"/>
    </source>
</evidence>
<evidence type="ECO:0008006" key="4">
    <source>
        <dbReference type="Google" id="ProtNLM"/>
    </source>
</evidence>
<comment type="caution">
    <text evidence="2">The sequence shown here is derived from an EMBL/GenBank/DDBJ whole genome shotgun (WGS) entry which is preliminary data.</text>
</comment>
<organism evidence="2 3">
    <name type="scientific">Thalassobacillus devorans</name>
    <dbReference type="NCBI Taxonomy" id="279813"/>
    <lineage>
        <taxon>Bacteria</taxon>
        <taxon>Bacillati</taxon>
        <taxon>Bacillota</taxon>
        <taxon>Bacilli</taxon>
        <taxon>Bacillales</taxon>
        <taxon>Bacillaceae</taxon>
        <taxon>Thalassobacillus</taxon>
    </lineage>
</organism>
<name>A0ABQ1NJZ6_9BACI</name>
<dbReference type="Proteomes" id="UP000619534">
    <property type="component" value="Unassembled WGS sequence"/>
</dbReference>
<reference evidence="3" key="1">
    <citation type="journal article" date="2019" name="Int. J. Syst. Evol. Microbiol.">
        <title>The Global Catalogue of Microorganisms (GCM) 10K type strain sequencing project: providing services to taxonomists for standard genome sequencing and annotation.</title>
        <authorList>
            <consortium name="The Broad Institute Genomics Platform"/>
            <consortium name="The Broad Institute Genome Sequencing Center for Infectious Disease"/>
            <person name="Wu L."/>
            <person name="Ma J."/>
        </authorList>
    </citation>
    <scope>NUCLEOTIDE SEQUENCE [LARGE SCALE GENOMIC DNA]</scope>
    <source>
        <strain evidence="3">CCM 7282</strain>
    </source>
</reference>
<protein>
    <recommendedName>
        <fullName evidence="4">DUF4083 domain-containing protein</fullName>
    </recommendedName>
</protein>
<gene>
    <name evidence="2" type="ORF">GCM10007216_07080</name>
</gene>
<sequence>MYLLAEGGLMVGDMLVQGLFFLILLLIINGLFRFMKKSTGKDKRLDRIEEKLDRLLKEKDGS</sequence>
<keyword evidence="3" id="KW-1185">Reference proteome</keyword>
<keyword evidence="1" id="KW-1133">Transmembrane helix</keyword>
<feature type="transmembrane region" description="Helical" evidence="1">
    <location>
        <begin position="15"/>
        <end position="35"/>
    </location>
</feature>